<evidence type="ECO:0000256" key="10">
    <source>
        <dbReference type="ARBA" id="ARBA00023136"/>
    </source>
</evidence>
<feature type="compositionally biased region" description="Acidic residues" evidence="13">
    <location>
        <begin position="715"/>
        <end position="724"/>
    </location>
</feature>
<feature type="transmembrane region" description="Helical" evidence="14">
    <location>
        <begin position="176"/>
        <end position="199"/>
    </location>
</feature>
<evidence type="ECO:0000256" key="8">
    <source>
        <dbReference type="ARBA" id="ARBA00022989"/>
    </source>
</evidence>
<dbReference type="SMART" id="SM00054">
    <property type="entry name" value="EFh"/>
    <property type="match status" value="2"/>
</dbReference>
<dbReference type="Pfam" id="PF07766">
    <property type="entry name" value="LETM1_RBD"/>
    <property type="match status" value="1"/>
</dbReference>
<evidence type="ECO:0000256" key="6">
    <source>
        <dbReference type="ARBA" id="ARBA00022792"/>
    </source>
</evidence>
<evidence type="ECO:0000256" key="2">
    <source>
        <dbReference type="ARBA" id="ARBA00009584"/>
    </source>
</evidence>
<comment type="subcellular location">
    <subcellularLocation>
        <location evidence="1">Mitochondrion inner membrane</location>
        <topology evidence="1">Single-pass membrane protein</topology>
    </subcellularLocation>
</comment>
<evidence type="ECO:0000256" key="12">
    <source>
        <dbReference type="PROSITE-ProRule" id="PRU01094"/>
    </source>
</evidence>
<gene>
    <name evidence="17" type="ORF">MPUS1402_LOCUS6912</name>
</gene>
<evidence type="ECO:0000313" key="17">
    <source>
        <dbReference type="EMBL" id="CAD8239799.1"/>
    </source>
</evidence>
<dbReference type="InterPro" id="IPR033122">
    <property type="entry name" value="LETM1-like_RBD"/>
</dbReference>
<feature type="region of interest" description="Disordered" evidence="13">
    <location>
        <begin position="1"/>
        <end position="49"/>
    </location>
</feature>
<dbReference type="InterPro" id="IPR002048">
    <property type="entry name" value="EF_hand_dom"/>
</dbReference>
<proteinExistence type="inferred from homology"/>
<feature type="region of interest" description="Disordered" evidence="13">
    <location>
        <begin position="838"/>
        <end position="883"/>
    </location>
</feature>
<sequence length="883" mass="99168">MNNPPTHRAIDACPRLGDRSRSSPRAQSAWSWWSSSSSSSSVSTEPLPADDSEADAAVVVDLHALAHARAEIDRLHRERQLKEVESRWGKVVKAWESVKALGPYVASTAKMSPAEWKTACASTWHHFKDELRHYWMGTKLLWVEVKIARRLLFKTLRGEPLTRRERRQMTRTTADVFRLVPFAAFVLIPFMEFLLPVALKLFPSMLPTTFRNELKHEEELKKKLNAKLEVARFLQDTVSVMAKGLKQSRSGYTRERASTLYDFMKKVRAGDANVKNDDITRFAKLFKDEFTLDHISRGQLTNMCKLVGLAPYGTDTYLRYQLRNKLRELKQDDKQIMSEGVENMSVAELQSASRARGMRSDTHDRNILERQLKDWLELSLEKRLPPSLLVLSRAFTITYEEKEEATYGAGDVAWAEPDEKVDERAKEERRTAAMREIQDTIASLPEEVVISVTEERSLAQDRKQEVERKLEFLEQEEELIQEEIADQKLEECEVRAAEEKAKAAREAKEGKTDAEITIDAHENKSSSAAGGADEDEEAASAAKAKEAARAKPKEEPASPWIPIDSVSLDEVESVVAGRRAHRAAKLSRLLAALAGVSSLSVERKELMLLVRKELSVYAKRLKQVQKQLEGLEGADAMVAAVAAEGDVEKAEKMKHTAHYLITEEDRDDDEEEEEEERMPSPEELIPDEKEELKAASDAASDDVEDERLADPAEVVPDENPEVDDGEGKRARWFRANYDAELCDRVNDRVNRMLASVKKDLDASDAVIGEKFKVLDADGDGRISLEELTGVGGILAHELDEEDNAELKEILSSLDVDGAGRVDVADLSRLVTDLIAKEFHERESHDDDDHDEASEDDASGATAKEKEKDETTPNGNNSAPSKGE</sequence>
<feature type="compositionally biased region" description="Polar residues" evidence="13">
    <location>
        <begin position="871"/>
        <end position="883"/>
    </location>
</feature>
<dbReference type="InterPro" id="IPR018247">
    <property type="entry name" value="EF_Hand_1_Ca_BS"/>
</dbReference>
<evidence type="ECO:0000256" key="1">
    <source>
        <dbReference type="ARBA" id="ARBA00004434"/>
    </source>
</evidence>
<feature type="compositionally biased region" description="Low complexity" evidence="13">
    <location>
        <begin position="23"/>
        <end position="43"/>
    </location>
</feature>
<dbReference type="CDD" id="cd00051">
    <property type="entry name" value="EFh"/>
    <property type="match status" value="1"/>
</dbReference>
<dbReference type="PANTHER" id="PTHR14009">
    <property type="entry name" value="LEUCINE ZIPPER-EF-HAND CONTAINING TRANSMEMBRANE PROTEIN"/>
    <property type="match status" value="1"/>
</dbReference>
<evidence type="ECO:0000256" key="9">
    <source>
        <dbReference type="ARBA" id="ARBA00023128"/>
    </source>
</evidence>
<keyword evidence="4" id="KW-0050">Antiport</keyword>
<comment type="similarity">
    <text evidence="2">Belongs to the LETM1 family.</text>
</comment>
<feature type="domain" description="Letm1 RBD" evidence="16">
    <location>
        <begin position="222"/>
        <end position="446"/>
    </location>
</feature>
<dbReference type="Pfam" id="PF13499">
    <property type="entry name" value="EF-hand_7"/>
    <property type="match status" value="1"/>
</dbReference>
<dbReference type="Gene3D" id="1.10.238.10">
    <property type="entry name" value="EF-hand"/>
    <property type="match status" value="1"/>
</dbReference>
<dbReference type="PANTHER" id="PTHR14009:SF1">
    <property type="entry name" value="MITOCHONDRIAL PROTON_CALCIUM EXCHANGER PROTEIN"/>
    <property type="match status" value="1"/>
</dbReference>
<dbReference type="PROSITE" id="PS51758">
    <property type="entry name" value="LETM1_RBD"/>
    <property type="match status" value="1"/>
</dbReference>
<keyword evidence="7" id="KW-0106">Calcium</keyword>
<dbReference type="InterPro" id="IPR011992">
    <property type="entry name" value="EF-hand-dom_pair"/>
</dbReference>
<dbReference type="AlphaFoldDB" id="A0A7R9Y1I9"/>
<dbReference type="SUPFAM" id="SSF47473">
    <property type="entry name" value="EF-hand"/>
    <property type="match status" value="1"/>
</dbReference>
<dbReference type="GO" id="GO:0005509">
    <property type="term" value="F:calcium ion binding"/>
    <property type="evidence" value="ECO:0007669"/>
    <property type="project" value="InterPro"/>
</dbReference>
<dbReference type="GO" id="GO:0015297">
    <property type="term" value="F:antiporter activity"/>
    <property type="evidence" value="ECO:0007669"/>
    <property type="project" value="UniProtKB-KW"/>
</dbReference>
<feature type="domain" description="EF-hand" evidence="15">
    <location>
        <begin position="801"/>
        <end position="836"/>
    </location>
</feature>
<dbReference type="InterPro" id="IPR044202">
    <property type="entry name" value="LETM1/MDM38-like"/>
</dbReference>
<feature type="compositionally biased region" description="Basic and acidic residues" evidence="13">
    <location>
        <begin position="543"/>
        <end position="556"/>
    </location>
</feature>
<evidence type="ECO:0000259" key="15">
    <source>
        <dbReference type="PROSITE" id="PS50222"/>
    </source>
</evidence>
<dbReference type="GO" id="GO:0043022">
    <property type="term" value="F:ribosome binding"/>
    <property type="evidence" value="ECO:0007669"/>
    <property type="project" value="InterPro"/>
</dbReference>
<keyword evidence="9 12" id="KW-0496">Mitochondrion</keyword>
<feature type="region of interest" description="Disordered" evidence="13">
    <location>
        <begin position="520"/>
        <end position="558"/>
    </location>
</feature>
<keyword evidence="4" id="KW-0813">Transport</keyword>
<dbReference type="PROSITE" id="PS00018">
    <property type="entry name" value="EF_HAND_1"/>
    <property type="match status" value="1"/>
</dbReference>
<organism evidence="17">
    <name type="scientific">Micromonas pusilla</name>
    <name type="common">Picoplanktonic green alga</name>
    <name type="synonym">Chromulina pusilla</name>
    <dbReference type="NCBI Taxonomy" id="38833"/>
    <lineage>
        <taxon>Eukaryota</taxon>
        <taxon>Viridiplantae</taxon>
        <taxon>Chlorophyta</taxon>
        <taxon>Mamiellophyceae</taxon>
        <taxon>Mamiellales</taxon>
        <taxon>Mamiellaceae</taxon>
        <taxon>Micromonas</taxon>
    </lineage>
</organism>
<feature type="compositionally biased region" description="Acidic residues" evidence="13">
    <location>
        <begin position="847"/>
        <end position="857"/>
    </location>
</feature>
<reference evidence="17" key="1">
    <citation type="submission" date="2021-01" db="EMBL/GenBank/DDBJ databases">
        <authorList>
            <person name="Corre E."/>
            <person name="Pelletier E."/>
            <person name="Niang G."/>
            <person name="Scheremetjew M."/>
            <person name="Finn R."/>
            <person name="Kale V."/>
            <person name="Holt S."/>
            <person name="Cochrane G."/>
            <person name="Meng A."/>
            <person name="Brown T."/>
            <person name="Cohen L."/>
        </authorList>
    </citation>
    <scope>NUCLEOTIDE SEQUENCE</scope>
    <source>
        <strain evidence="17">RCC1614</strain>
    </source>
</reference>
<dbReference type="PROSITE" id="PS50222">
    <property type="entry name" value="EF_HAND_2"/>
    <property type="match status" value="2"/>
</dbReference>
<evidence type="ECO:0000256" key="7">
    <source>
        <dbReference type="ARBA" id="ARBA00022837"/>
    </source>
</evidence>
<accession>A0A7R9Y1I9</accession>
<evidence type="ECO:0000256" key="11">
    <source>
        <dbReference type="ARBA" id="ARBA00031360"/>
    </source>
</evidence>
<feature type="region of interest" description="Disordered" evidence="13">
    <location>
        <begin position="655"/>
        <end position="727"/>
    </location>
</feature>
<keyword evidence="8 14" id="KW-1133">Transmembrane helix</keyword>
<dbReference type="GO" id="GO:0030003">
    <property type="term" value="P:intracellular monoatomic cation homeostasis"/>
    <property type="evidence" value="ECO:0007669"/>
    <property type="project" value="TreeGrafter"/>
</dbReference>
<evidence type="ECO:0000256" key="5">
    <source>
        <dbReference type="ARBA" id="ARBA00022692"/>
    </source>
</evidence>
<evidence type="ECO:0000256" key="13">
    <source>
        <dbReference type="SAM" id="MobiDB-lite"/>
    </source>
</evidence>
<evidence type="ECO:0000259" key="16">
    <source>
        <dbReference type="PROSITE" id="PS51758"/>
    </source>
</evidence>
<protein>
    <recommendedName>
        <fullName evidence="3">Mitochondrial proton/calcium exchanger protein</fullName>
    </recommendedName>
    <alternativeName>
        <fullName evidence="11">Leucine zipper-EF-hand-containing transmembrane protein 1</fullName>
    </alternativeName>
</protein>
<evidence type="ECO:0000256" key="14">
    <source>
        <dbReference type="SAM" id="Phobius"/>
    </source>
</evidence>
<feature type="domain" description="EF-hand" evidence="15">
    <location>
        <begin position="762"/>
        <end position="797"/>
    </location>
</feature>
<name>A0A7R9Y1I9_MICPS</name>
<evidence type="ECO:0000256" key="3">
    <source>
        <dbReference type="ARBA" id="ARBA00020557"/>
    </source>
</evidence>
<feature type="compositionally biased region" description="Acidic residues" evidence="13">
    <location>
        <begin position="662"/>
        <end position="676"/>
    </location>
</feature>
<dbReference type="EMBL" id="HBDY01009252">
    <property type="protein sequence ID" value="CAD8239799.1"/>
    <property type="molecule type" value="Transcribed_RNA"/>
</dbReference>
<keyword evidence="10 14" id="KW-0472">Membrane</keyword>
<keyword evidence="6" id="KW-0999">Mitochondrion inner membrane</keyword>
<evidence type="ECO:0000256" key="4">
    <source>
        <dbReference type="ARBA" id="ARBA00022449"/>
    </source>
</evidence>
<keyword evidence="5 14" id="KW-0812">Transmembrane</keyword>
<dbReference type="GO" id="GO:0005743">
    <property type="term" value="C:mitochondrial inner membrane"/>
    <property type="evidence" value="ECO:0007669"/>
    <property type="project" value="UniProtKB-SubCell"/>
</dbReference>